<dbReference type="Gene3D" id="1.50.10.10">
    <property type="match status" value="1"/>
</dbReference>
<dbReference type="GO" id="GO:0006508">
    <property type="term" value="P:proteolysis"/>
    <property type="evidence" value="ECO:0007669"/>
    <property type="project" value="InterPro"/>
</dbReference>
<dbReference type="GO" id="GO:0004553">
    <property type="term" value="F:hydrolase activity, hydrolyzing O-glycosyl compounds"/>
    <property type="evidence" value="ECO:0007669"/>
    <property type="project" value="TreeGrafter"/>
</dbReference>
<dbReference type="OrthoDB" id="406733at2759"/>
<dbReference type="InterPro" id="IPR000073">
    <property type="entry name" value="AB_hydrolase_1"/>
</dbReference>
<dbReference type="InterPro" id="IPR029058">
    <property type="entry name" value="AB_hydrolase_fold"/>
</dbReference>
<evidence type="ECO:0000259" key="3">
    <source>
        <dbReference type="Pfam" id="PF00561"/>
    </source>
</evidence>
<dbReference type="AlphaFoldDB" id="A0A8H5LKW3"/>
<dbReference type="InterPro" id="IPR045582">
    <property type="entry name" value="Trehalase-like_N"/>
</dbReference>
<evidence type="ECO:0000256" key="2">
    <source>
        <dbReference type="ARBA" id="ARBA00022801"/>
    </source>
</evidence>
<dbReference type="Pfam" id="PF00561">
    <property type="entry name" value="Abhydrolase_1"/>
    <property type="match status" value="1"/>
</dbReference>
<proteinExistence type="inferred from homology"/>
<feature type="domain" description="AB hydrolase-1" evidence="3">
    <location>
        <begin position="876"/>
        <end position="1015"/>
    </location>
</feature>
<dbReference type="InterPro" id="IPR002410">
    <property type="entry name" value="Peptidase_S33"/>
</dbReference>
<feature type="domain" description="Trehalase-like N-terminal" evidence="5">
    <location>
        <begin position="45"/>
        <end position="193"/>
    </location>
</feature>
<dbReference type="EMBL" id="JAACJO010000003">
    <property type="protein sequence ID" value="KAF5360894.1"/>
    <property type="molecule type" value="Genomic_DNA"/>
</dbReference>
<keyword evidence="7" id="KW-1185">Reference proteome</keyword>
<dbReference type="PANTHER" id="PTHR31616">
    <property type="entry name" value="TREHALASE"/>
    <property type="match status" value="1"/>
</dbReference>
<dbReference type="InterPro" id="IPR008928">
    <property type="entry name" value="6-hairpin_glycosidase_sf"/>
</dbReference>
<evidence type="ECO:0000256" key="1">
    <source>
        <dbReference type="ARBA" id="ARBA00010088"/>
    </source>
</evidence>
<protein>
    <submittedName>
        <fullName evidence="6">Uncharacterized protein</fullName>
    </submittedName>
</protein>
<dbReference type="PANTHER" id="PTHR31616:SF0">
    <property type="entry name" value="GLUCAN 1,4-ALPHA-GLUCOSIDASE"/>
    <property type="match status" value="1"/>
</dbReference>
<dbReference type="InterPro" id="IPR011613">
    <property type="entry name" value="GH15-like"/>
</dbReference>
<gene>
    <name evidence="6" type="ORF">D9756_004515</name>
</gene>
<comment type="similarity">
    <text evidence="1">Belongs to the peptidase S33 family.</text>
</comment>
<reference evidence="6 7" key="1">
    <citation type="journal article" date="2020" name="ISME J.">
        <title>Uncovering the hidden diversity of litter-decomposition mechanisms in mushroom-forming fungi.</title>
        <authorList>
            <person name="Floudas D."/>
            <person name="Bentzer J."/>
            <person name="Ahren D."/>
            <person name="Johansson T."/>
            <person name="Persson P."/>
            <person name="Tunlid A."/>
        </authorList>
    </citation>
    <scope>NUCLEOTIDE SEQUENCE [LARGE SCALE GENOMIC DNA]</scope>
    <source>
        <strain evidence="6 7">CBS 146.42</strain>
    </source>
</reference>
<dbReference type="SUPFAM" id="SSF48208">
    <property type="entry name" value="Six-hairpin glycosidases"/>
    <property type="match status" value="1"/>
</dbReference>
<organism evidence="6 7">
    <name type="scientific">Leucocoprinus leucothites</name>
    <dbReference type="NCBI Taxonomy" id="201217"/>
    <lineage>
        <taxon>Eukaryota</taxon>
        <taxon>Fungi</taxon>
        <taxon>Dikarya</taxon>
        <taxon>Basidiomycota</taxon>
        <taxon>Agaricomycotina</taxon>
        <taxon>Agaricomycetes</taxon>
        <taxon>Agaricomycetidae</taxon>
        <taxon>Agaricales</taxon>
        <taxon>Agaricineae</taxon>
        <taxon>Agaricaceae</taxon>
        <taxon>Leucocoprinus</taxon>
    </lineage>
</organism>
<dbReference type="Proteomes" id="UP000559027">
    <property type="component" value="Unassembled WGS sequence"/>
</dbReference>
<evidence type="ECO:0000313" key="7">
    <source>
        <dbReference type="Proteomes" id="UP000559027"/>
    </source>
</evidence>
<dbReference type="PRINTS" id="PR00793">
    <property type="entry name" value="PROAMNOPTASE"/>
</dbReference>
<dbReference type="Pfam" id="PF00723">
    <property type="entry name" value="Glyco_hydro_15"/>
    <property type="match status" value="1"/>
</dbReference>
<comment type="caution">
    <text evidence="6">The sequence shown here is derived from an EMBL/GenBank/DDBJ whole genome shotgun (WGS) entry which is preliminary data.</text>
</comment>
<keyword evidence="2" id="KW-0378">Hydrolase</keyword>
<dbReference type="InterPro" id="IPR012341">
    <property type="entry name" value="6hp_glycosidase-like_sf"/>
</dbReference>
<accession>A0A8H5LKW3</accession>
<evidence type="ECO:0000313" key="6">
    <source>
        <dbReference type="EMBL" id="KAF5360894.1"/>
    </source>
</evidence>
<evidence type="ECO:0000259" key="5">
    <source>
        <dbReference type="Pfam" id="PF19291"/>
    </source>
</evidence>
<dbReference type="GO" id="GO:0005975">
    <property type="term" value="P:carbohydrate metabolic process"/>
    <property type="evidence" value="ECO:0007669"/>
    <property type="project" value="InterPro"/>
</dbReference>
<dbReference type="SUPFAM" id="SSF53474">
    <property type="entry name" value="alpha/beta-Hydrolases"/>
    <property type="match status" value="1"/>
</dbReference>
<dbReference type="GO" id="GO:0008233">
    <property type="term" value="F:peptidase activity"/>
    <property type="evidence" value="ECO:0007669"/>
    <property type="project" value="InterPro"/>
</dbReference>
<dbReference type="Gene3D" id="3.40.50.1820">
    <property type="entry name" value="alpha/beta hydrolase"/>
    <property type="match status" value="1"/>
</dbReference>
<feature type="domain" description="GH15-like" evidence="4">
    <location>
        <begin position="422"/>
        <end position="739"/>
    </location>
</feature>
<dbReference type="Pfam" id="PF19291">
    <property type="entry name" value="TREH_N"/>
    <property type="match status" value="1"/>
</dbReference>
<sequence length="1232" mass="138645">MRIFRGVDRGLGVYRYKTFIFCPYHHLRRTIMSYYQPAQERGYLPLADHALIGNLRTAAMVSLDGSVESYCVPYFDSPSVFARILDKEKGGHFSIRPTIPYTSKQNYLPSSNVLQTKFMNDAGVVSVTDFLPRPLRASSTGLTHEKPLLPWLIRRVECIRGSLSVNVECAPAFNYARNPHATHIVDDDSVPLATKQKKALFESADITLDLRYVAETTASDVDTPVVHLTTLDLSAKGHKGLAIQAFINLVEGQAVTFILRNPPGSTNAYAKLASPASRAQMQLGPEISQGVVLSGSTGDNALVAAPQDAAIGRNMAPARPLEDPFLTKELIHSLLHTTNRYWYDWIRNSTYTGSWKEAVHRSALALKLLIFEPTGPFNFSSFPTTSVASLPANHVFDLPWSLAALVPIIDNTQFSDFRLTCAVVASPTFSLPEYIGGTRNWDYRYSWIRDSSFTLYALLRLGFTEEANAYLEFIFERLRNKNLDGSLQIMYTIHGDKDIPEIELTHMDGHKGSKPVRIGNGAADHKQMDIYGELMDCIYLGQKFGKPLSYDDWVLVRGVVDFVVEHAKEPDLSIWEVRNKERNFTYSKIMLWVAIDRGIVLSFPLPSLTRLFLKYLPLPGLRLADKRSLPCPNRFKWLATRDELYEEIMNNAWDKEGRFFGQSYEDTNVLDSAVLIMPLVFFMQASDPRFVSTLKQILKTPDKGGLTSNNLVYRYDTRKTEDGVGGEEGTFCLCTLWAISMFEVRCLYLRTIEEVVNQDLFLQDFLLYLNHVGLCTEEISDSGEALGNAVQGFTVITMIYKRLGPILLGTKLHFTPNPHIASGNIAVIAALRMSTPIPASVPFKEEKVDFTYGGETFQTYCKTYGDISDHSAGKRPLIVLHGGPGLVHNYLLTHSDLTAMHDIPVILYDQIGNGQSTHLKDKAPEFWTVDLFVAELDNVIKQLGIQDDFDLLGHSWGGMLAAEFEVRQQLPGLKHLVVTNASASFSLWIQSSLQLLQSFPEDVRDGVLGGMKYPEKYQVALEKFQAVHGCTIKPFPQEFSYSMGQIFGPDGDKTVASAPILHEWSIIDRLHLVRPPTLIINGRKDVAQDFTVQPFFDKIQKAHKFSCHFILVLHDFYASKTTSYHESVLHMIRTSMRVCQGTRQTRILVVKLICHMDWLQTVLMVLPAYNCPRTSCLPPHLRVDTRLITVTLPKTWQEIVDPETDWDPRHARVLLPGKLGSWPNMAANILPP</sequence>
<evidence type="ECO:0000259" key="4">
    <source>
        <dbReference type="Pfam" id="PF00723"/>
    </source>
</evidence>
<name>A0A8H5LKW3_9AGAR</name>